<feature type="compositionally biased region" description="Low complexity" evidence="1">
    <location>
        <begin position="243"/>
        <end position="261"/>
    </location>
</feature>
<feature type="transmembrane region" description="Helical" evidence="2">
    <location>
        <begin position="144"/>
        <end position="166"/>
    </location>
</feature>
<keyword evidence="4" id="KW-1185">Reference proteome</keyword>
<gene>
    <name evidence="3" type="ORF">ACFQ3F_12790</name>
</gene>
<evidence type="ECO:0000256" key="1">
    <source>
        <dbReference type="SAM" id="MobiDB-lite"/>
    </source>
</evidence>
<feature type="region of interest" description="Disordered" evidence="1">
    <location>
        <begin position="115"/>
        <end position="134"/>
    </location>
</feature>
<keyword evidence="2" id="KW-1133">Transmembrane helix</keyword>
<evidence type="ECO:0000313" key="3">
    <source>
        <dbReference type="EMBL" id="MFD1248669.1"/>
    </source>
</evidence>
<feature type="compositionally biased region" description="Low complexity" evidence="1">
    <location>
        <begin position="171"/>
        <end position="187"/>
    </location>
</feature>
<sequence>MTEADEEARPGPRIDWPATFAGAGAAVTVAVLLSTLGAAGTLIGAALGSVVATVSTALYKQGIESSRRRMADVQAAALQRVNLADQNVRRAARRSDPAAAERELDRAHRHLDAAGDELAGGEPGGDAPALAQPSRGQALPWKRLAVAAATVFVIAMVAISAVELIAGRSVSTITGGTSGSDRTSISGVLGGGSDSGHKPRRHPTTPTPTPTAPVTTPTAPAPVEPSGAVTGPETPTPTPTPTPSDSASPAPSDTATPTQNPAPTPSDAATP</sequence>
<reference evidence="4" key="1">
    <citation type="journal article" date="2019" name="Int. J. Syst. Evol. Microbiol.">
        <title>The Global Catalogue of Microorganisms (GCM) 10K type strain sequencing project: providing services to taxonomists for standard genome sequencing and annotation.</title>
        <authorList>
            <consortium name="The Broad Institute Genomics Platform"/>
            <consortium name="The Broad Institute Genome Sequencing Center for Infectious Disease"/>
            <person name="Wu L."/>
            <person name="Ma J."/>
        </authorList>
    </citation>
    <scope>NUCLEOTIDE SEQUENCE [LARGE SCALE GENOMIC DNA]</scope>
    <source>
        <strain evidence="4">CCUG 52478</strain>
    </source>
</reference>
<feature type="region of interest" description="Disordered" evidence="1">
    <location>
        <begin position="171"/>
        <end position="271"/>
    </location>
</feature>
<organism evidence="3 4">
    <name type="scientific">Nocardioides ginsengisoli</name>
    <dbReference type="NCBI Taxonomy" id="363868"/>
    <lineage>
        <taxon>Bacteria</taxon>
        <taxon>Bacillati</taxon>
        <taxon>Actinomycetota</taxon>
        <taxon>Actinomycetes</taxon>
        <taxon>Propionibacteriales</taxon>
        <taxon>Nocardioidaceae</taxon>
        <taxon>Nocardioides</taxon>
    </lineage>
</organism>
<keyword evidence="2" id="KW-0472">Membrane</keyword>
<dbReference type="EMBL" id="JBHTLX010000017">
    <property type="protein sequence ID" value="MFD1248669.1"/>
    <property type="molecule type" value="Genomic_DNA"/>
</dbReference>
<evidence type="ECO:0000256" key="2">
    <source>
        <dbReference type="SAM" id="Phobius"/>
    </source>
</evidence>
<dbReference type="Proteomes" id="UP001597229">
    <property type="component" value="Unassembled WGS sequence"/>
</dbReference>
<protein>
    <submittedName>
        <fullName evidence="3">Uncharacterized protein</fullName>
    </submittedName>
</protein>
<keyword evidence="2" id="KW-0812">Transmembrane</keyword>
<dbReference type="RefSeq" id="WP_367922045.1">
    <property type="nucleotide sequence ID" value="NZ_BAABAC010000050.1"/>
</dbReference>
<feature type="transmembrane region" description="Helical" evidence="2">
    <location>
        <begin position="16"/>
        <end position="36"/>
    </location>
</feature>
<evidence type="ECO:0000313" key="4">
    <source>
        <dbReference type="Proteomes" id="UP001597229"/>
    </source>
</evidence>
<name>A0ABW3W2M8_9ACTN</name>
<accession>A0ABW3W2M8</accession>
<proteinExistence type="predicted"/>
<comment type="caution">
    <text evidence="3">The sequence shown here is derived from an EMBL/GenBank/DDBJ whole genome shotgun (WGS) entry which is preliminary data.</text>
</comment>